<organism evidence="2 3">
    <name type="scientific">Methylobacterium aquaticum</name>
    <dbReference type="NCBI Taxonomy" id="270351"/>
    <lineage>
        <taxon>Bacteria</taxon>
        <taxon>Pseudomonadati</taxon>
        <taxon>Pseudomonadota</taxon>
        <taxon>Alphaproteobacteria</taxon>
        <taxon>Hyphomicrobiales</taxon>
        <taxon>Methylobacteriaceae</taxon>
        <taxon>Methylobacterium</taxon>
    </lineage>
</organism>
<dbReference type="Pfam" id="PF09489">
    <property type="entry name" value="CbtB"/>
    <property type="match status" value="1"/>
</dbReference>
<keyword evidence="1" id="KW-0812">Transmembrane</keyword>
<protein>
    <submittedName>
        <fullName evidence="2">Cobalt transporter</fullName>
    </submittedName>
</protein>
<evidence type="ECO:0000313" key="2">
    <source>
        <dbReference type="EMBL" id="BAQ45174.1"/>
    </source>
</evidence>
<reference evidence="2 3" key="1">
    <citation type="journal article" date="2015" name="Genome Announc.">
        <title>Complete Genome Sequence of Methylobacterium aquaticum Strain 22A, Isolated from Racomitrium japonicum Moss.</title>
        <authorList>
            <person name="Tani A."/>
            <person name="Ogura Y."/>
            <person name="Hayashi T."/>
            <person name="Kimbara K."/>
        </authorList>
    </citation>
    <scope>NUCLEOTIDE SEQUENCE [LARGE SCALE GENOMIC DNA]</scope>
    <source>
        <strain evidence="2 3">MA-22A</strain>
    </source>
</reference>
<evidence type="ECO:0000256" key="1">
    <source>
        <dbReference type="SAM" id="Phobius"/>
    </source>
</evidence>
<dbReference type="KEGG" id="maqu:Maq22A_c09400"/>
<keyword evidence="1" id="KW-0472">Membrane</keyword>
<evidence type="ECO:0000313" key="3">
    <source>
        <dbReference type="Proteomes" id="UP000061432"/>
    </source>
</evidence>
<keyword evidence="1" id="KW-1133">Transmembrane helix</keyword>
<dbReference type="RefSeq" id="WP_060846550.1">
    <property type="nucleotide sequence ID" value="NZ_AP014704.1"/>
</dbReference>
<gene>
    <name evidence="2" type="ORF">Maq22A_c09400</name>
</gene>
<proteinExistence type="predicted"/>
<dbReference type="Proteomes" id="UP000061432">
    <property type="component" value="Chromosome"/>
</dbReference>
<name>A0A0C6FJ80_9HYPH</name>
<feature type="transmembrane region" description="Helical" evidence="1">
    <location>
        <begin position="20"/>
        <end position="42"/>
    </location>
</feature>
<dbReference type="EMBL" id="AP014704">
    <property type="protein sequence ID" value="BAQ45174.1"/>
    <property type="molecule type" value="Genomic_DNA"/>
</dbReference>
<dbReference type="AlphaFoldDB" id="A0A0C6FJ80"/>
<accession>A0A0C6FJ80</accession>
<dbReference type="PATRIC" id="fig|270351.10.peg.1804"/>
<reference evidence="3" key="2">
    <citation type="submission" date="2015-01" db="EMBL/GenBank/DDBJ databases">
        <title>Complete genome sequence of Methylobacterium aquaticum strain 22A.</title>
        <authorList>
            <person name="Tani A."/>
            <person name="Ogura Y."/>
            <person name="Hayashi T."/>
        </authorList>
    </citation>
    <scope>NUCLEOTIDE SEQUENCE [LARGE SCALE GENOMIC DNA]</scope>
    <source>
        <strain evidence="3">MA-22A</strain>
    </source>
</reference>
<dbReference type="STRING" id="270351.Maq22A_c09400"/>
<dbReference type="NCBIfam" id="TIGR02459">
    <property type="entry name" value="CbtB"/>
    <property type="match status" value="1"/>
</dbReference>
<sequence length="58" mass="6077">MVAITRTLSPALVGERLSAVLLAATLGVGLLFVSGFAPVVALHNAAHDWRHSANFPCH</sequence>
<dbReference type="InterPro" id="IPR012667">
    <property type="entry name" value="CbtB_put"/>
</dbReference>